<protein>
    <submittedName>
        <fullName evidence="1">Uncharacterized protein</fullName>
    </submittedName>
</protein>
<comment type="caution">
    <text evidence="1">The sequence shown here is derived from an EMBL/GenBank/DDBJ whole genome shotgun (WGS) entry which is preliminary data.</text>
</comment>
<name>A0A512C539_9HYPH</name>
<keyword evidence="2" id="KW-1185">Reference proteome</keyword>
<evidence type="ECO:0000313" key="1">
    <source>
        <dbReference type="EMBL" id="GEO19318.1"/>
    </source>
</evidence>
<organism evidence="1 2">
    <name type="scientific">Microvirga aerophila</name>
    <dbReference type="NCBI Taxonomy" id="670291"/>
    <lineage>
        <taxon>Bacteria</taxon>
        <taxon>Pseudomonadati</taxon>
        <taxon>Pseudomonadota</taxon>
        <taxon>Alphaproteobacteria</taxon>
        <taxon>Hyphomicrobiales</taxon>
        <taxon>Methylobacteriaceae</taxon>
        <taxon>Microvirga</taxon>
    </lineage>
</organism>
<dbReference type="AlphaFoldDB" id="A0A512C539"/>
<gene>
    <name evidence="1" type="ORF">MAE02_70140</name>
</gene>
<dbReference type="EMBL" id="BJYU01000422">
    <property type="protein sequence ID" value="GEO19318.1"/>
    <property type="molecule type" value="Genomic_DNA"/>
</dbReference>
<evidence type="ECO:0000313" key="2">
    <source>
        <dbReference type="Proteomes" id="UP000321085"/>
    </source>
</evidence>
<dbReference type="Proteomes" id="UP000321085">
    <property type="component" value="Unassembled WGS sequence"/>
</dbReference>
<accession>A0A512C539</accession>
<proteinExistence type="predicted"/>
<sequence>MSDERIMARGLWAFVQENPIITPSRNTVLSKARKEQVSSR</sequence>
<reference evidence="1 2" key="1">
    <citation type="submission" date="2019-07" db="EMBL/GenBank/DDBJ databases">
        <title>Whole genome shotgun sequence of Microvirga aerophila NBRC 106136.</title>
        <authorList>
            <person name="Hosoyama A."/>
            <person name="Uohara A."/>
            <person name="Ohji S."/>
            <person name="Ichikawa N."/>
        </authorList>
    </citation>
    <scope>NUCLEOTIDE SEQUENCE [LARGE SCALE GENOMIC DNA]</scope>
    <source>
        <strain evidence="1 2">NBRC 106136</strain>
    </source>
</reference>